<dbReference type="EMBL" id="JHEG04000001">
    <property type="protein sequence ID" value="KAF3890611.1"/>
    <property type="molecule type" value="Genomic_DNA"/>
</dbReference>
<proteinExistence type="predicted"/>
<organism evidence="3">
    <name type="scientific">Tolypothrix bouteillei VB521301</name>
    <dbReference type="NCBI Taxonomy" id="1479485"/>
    <lineage>
        <taxon>Bacteria</taxon>
        <taxon>Bacillati</taxon>
        <taxon>Cyanobacteriota</taxon>
        <taxon>Cyanophyceae</taxon>
        <taxon>Nostocales</taxon>
        <taxon>Tolypothrichaceae</taxon>
        <taxon>Tolypothrix</taxon>
    </lineage>
</organism>
<evidence type="ECO:0000313" key="2">
    <source>
        <dbReference type="EMBL" id="KAF3890611.1"/>
    </source>
</evidence>
<dbReference type="GO" id="GO:0016702">
    <property type="term" value="F:oxidoreductase activity, acting on single donors with incorporation of molecular oxygen, incorporation of two atoms of oxygen"/>
    <property type="evidence" value="ECO:0007669"/>
    <property type="project" value="InterPro"/>
</dbReference>
<evidence type="ECO:0000313" key="3">
    <source>
        <dbReference type="EMBL" id="KIE12080.1"/>
    </source>
</evidence>
<dbReference type="OrthoDB" id="9805815at2"/>
<dbReference type="EMBL" id="JHEG02000037">
    <property type="protein sequence ID" value="KIE12080.1"/>
    <property type="molecule type" value="Genomic_DNA"/>
</dbReference>
<reference evidence="3" key="1">
    <citation type="journal article" date="2015" name="Genome Announc.">
        <title>Draft Genome Sequence of Tolypothrix boutellei Strain VB521301.</title>
        <authorList>
            <person name="Chandrababunaidu M.M."/>
            <person name="Singh D."/>
            <person name="Sen D."/>
            <person name="Bhan S."/>
            <person name="Das S."/>
            <person name="Gupta A."/>
            <person name="Adhikary S.P."/>
            <person name="Tripathy S."/>
        </authorList>
    </citation>
    <scope>NUCLEOTIDE SEQUENCE</scope>
    <source>
        <strain evidence="3">VB521301</strain>
    </source>
</reference>
<dbReference type="InterPro" id="IPR015889">
    <property type="entry name" value="Intradiol_dOase_core"/>
</dbReference>
<accession>A0A0C1RJ97</accession>
<dbReference type="InterPro" id="IPR000627">
    <property type="entry name" value="Intradiol_dOase_C"/>
</dbReference>
<dbReference type="AlphaFoldDB" id="A0A0C1RJ97"/>
<evidence type="ECO:0000259" key="1">
    <source>
        <dbReference type="Pfam" id="PF00775"/>
    </source>
</evidence>
<feature type="domain" description="Intradiol ring-cleavage dioxygenases" evidence="1">
    <location>
        <begin position="71"/>
        <end position="178"/>
    </location>
</feature>
<keyword evidence="4" id="KW-1185">Reference proteome</keyword>
<protein>
    <submittedName>
        <fullName evidence="2">Intradiol ring-cleavage dioxygenase</fullName>
    </submittedName>
    <submittedName>
        <fullName evidence="3">Twin-arginine translocation pathway signal protein</fullName>
    </submittedName>
</protein>
<reference evidence="2" key="2">
    <citation type="submission" date="2019-11" db="EMBL/GenBank/DDBJ databases">
        <title>Improved Assembly of Tolypothrix boutellei genome.</title>
        <authorList>
            <person name="Sarangi A.N."/>
            <person name="Mukherjee M."/>
            <person name="Ghosh S."/>
            <person name="Singh D."/>
            <person name="Das A."/>
            <person name="Kant S."/>
            <person name="Prusty A."/>
            <person name="Tripathy S."/>
        </authorList>
    </citation>
    <scope>NUCLEOTIDE SEQUENCE</scope>
    <source>
        <strain evidence="2">VB521301</strain>
    </source>
</reference>
<dbReference type="PANTHER" id="PTHR34315">
    <property type="match status" value="1"/>
</dbReference>
<dbReference type="SUPFAM" id="SSF49482">
    <property type="entry name" value="Aromatic compound dioxygenase"/>
    <property type="match status" value="1"/>
</dbReference>
<name>A0A0C1RJ97_9CYAN</name>
<gene>
    <name evidence="3" type="ORF">DA73_0210810</name>
    <name evidence="2" type="ORF">DA73_0400038030</name>
</gene>
<dbReference type="PANTHER" id="PTHR34315:SF1">
    <property type="entry name" value="INTRADIOL RING-CLEAVAGE DIOXYGENASES DOMAIN-CONTAINING PROTEIN-RELATED"/>
    <property type="match status" value="1"/>
</dbReference>
<dbReference type="STRING" id="1479485.DA73_0210810"/>
<dbReference type="Pfam" id="PF00775">
    <property type="entry name" value="Dioxygenase_C"/>
    <property type="match status" value="1"/>
</dbReference>
<dbReference type="GO" id="GO:0008199">
    <property type="term" value="F:ferric iron binding"/>
    <property type="evidence" value="ECO:0007669"/>
    <property type="project" value="InterPro"/>
</dbReference>
<evidence type="ECO:0000313" key="4">
    <source>
        <dbReference type="Proteomes" id="UP000029738"/>
    </source>
</evidence>
<comment type="caution">
    <text evidence="3">The sequence shown here is derived from an EMBL/GenBank/DDBJ whole genome shotgun (WGS) entry which is preliminary data.</text>
</comment>
<keyword evidence="2" id="KW-0223">Dioxygenase</keyword>
<keyword evidence="2" id="KW-0560">Oxidoreductase</keyword>
<sequence>MKNNKLLLGQVLNRREALALFRAVGTAILVVGWIPKKSNSTQVQSSVGIPASLTAASATKHGCVVSPEQTEGPYFVEEKLNRSDIRSDPTDGWVKIGVPLQLTLRVSLVGSSSCTPIAGAMVDIWHCDAQGVYSDVTDRSFNTAGQKFLRGYQMTDANGTVRFTTIYPGWYPGRTTHIHLKVRTNANSGQSYEFTSQLYFDDSISDRVYALSPYSSKGQRTLKNALDGIFTDGGNQMLLELDENGQGYTATFDIGLKMA</sequence>
<dbReference type="Gene3D" id="2.60.130.10">
    <property type="entry name" value="Aromatic compound dioxygenase"/>
    <property type="match status" value="1"/>
</dbReference>
<dbReference type="CDD" id="cd03457">
    <property type="entry name" value="intradiol_dioxygenase_like"/>
    <property type="match status" value="1"/>
</dbReference>
<dbReference type="RefSeq" id="WP_038076555.1">
    <property type="nucleotide sequence ID" value="NZ_JHEG04000001.1"/>
</dbReference>
<dbReference type="Proteomes" id="UP000029738">
    <property type="component" value="Unassembled WGS sequence"/>
</dbReference>